<dbReference type="Pfam" id="PF00004">
    <property type="entry name" value="AAA"/>
    <property type="match status" value="1"/>
</dbReference>
<evidence type="ECO:0000256" key="14">
    <source>
        <dbReference type="HAMAP-Rule" id="MF_01458"/>
    </source>
</evidence>
<feature type="coiled-coil region" evidence="16">
    <location>
        <begin position="644"/>
        <end position="678"/>
    </location>
</feature>
<keyword evidence="3 14" id="KW-0645">Protease</keyword>
<feature type="binding site" evidence="14">
    <location>
        <position position="589"/>
    </location>
    <ligand>
        <name>Zn(2+)</name>
        <dbReference type="ChEBI" id="CHEBI:29105"/>
        <note>catalytic</note>
    </ligand>
</feature>
<dbReference type="InterPro" id="IPR041569">
    <property type="entry name" value="AAA_lid_3"/>
</dbReference>
<dbReference type="Gene3D" id="1.10.8.60">
    <property type="match status" value="1"/>
</dbReference>
<evidence type="ECO:0000256" key="15">
    <source>
        <dbReference type="RuleBase" id="RU003651"/>
    </source>
</evidence>
<comment type="similarity">
    <text evidence="2 14">In the C-terminal section; belongs to the peptidase M41 family.</text>
</comment>
<dbReference type="FunFam" id="3.40.50.300:FF:000001">
    <property type="entry name" value="ATP-dependent zinc metalloprotease FtsH"/>
    <property type="match status" value="1"/>
</dbReference>
<feature type="binding site" evidence="14">
    <location>
        <begin position="291"/>
        <end position="298"/>
    </location>
    <ligand>
        <name>ATP</name>
        <dbReference type="ChEBI" id="CHEBI:30616"/>
    </ligand>
</feature>
<dbReference type="EC" id="3.4.24.-" evidence="14"/>
<keyword evidence="12 14" id="KW-0472">Membrane</keyword>
<dbReference type="GO" id="GO:0005886">
    <property type="term" value="C:plasma membrane"/>
    <property type="evidence" value="ECO:0007669"/>
    <property type="project" value="UniProtKB-SubCell"/>
</dbReference>
<comment type="similarity">
    <text evidence="13 14">In the central section; belongs to the AAA ATPase family.</text>
</comment>
<dbReference type="InterPro" id="IPR003960">
    <property type="entry name" value="ATPase_AAA_CS"/>
</dbReference>
<dbReference type="Proteomes" id="UP000222056">
    <property type="component" value="Unassembled WGS sequence"/>
</dbReference>
<dbReference type="InterPro" id="IPR003959">
    <property type="entry name" value="ATPase_AAA_core"/>
</dbReference>
<dbReference type="AlphaFoldDB" id="A0A1H6FIJ3"/>
<feature type="compositionally biased region" description="Pro residues" evidence="17">
    <location>
        <begin position="38"/>
        <end position="55"/>
    </location>
</feature>
<dbReference type="FunFam" id="1.10.8.60:FF:000001">
    <property type="entry name" value="ATP-dependent zinc metalloprotease FtsH"/>
    <property type="match status" value="1"/>
</dbReference>
<feature type="transmembrane region" description="Helical" evidence="14">
    <location>
        <begin position="196"/>
        <end position="217"/>
    </location>
</feature>
<dbReference type="SUPFAM" id="SSF52540">
    <property type="entry name" value="P-loop containing nucleoside triphosphate hydrolases"/>
    <property type="match status" value="1"/>
</dbReference>
<feature type="region of interest" description="Disordered" evidence="17">
    <location>
        <begin position="1"/>
        <end position="78"/>
    </location>
</feature>
<keyword evidence="19" id="KW-0132">Cell division</keyword>
<evidence type="ECO:0000256" key="17">
    <source>
        <dbReference type="SAM" id="MobiDB-lite"/>
    </source>
</evidence>
<organism evidence="19 20">
    <name type="scientific">Thermoleophilum album</name>
    <dbReference type="NCBI Taxonomy" id="29539"/>
    <lineage>
        <taxon>Bacteria</taxon>
        <taxon>Bacillati</taxon>
        <taxon>Actinomycetota</taxon>
        <taxon>Thermoleophilia</taxon>
        <taxon>Thermoleophilales</taxon>
        <taxon>Thermoleophilaceae</taxon>
        <taxon>Thermoleophilum</taxon>
    </lineage>
</organism>
<dbReference type="Pfam" id="PF01434">
    <property type="entry name" value="Peptidase_M41"/>
    <property type="match status" value="1"/>
</dbReference>
<dbReference type="PROSITE" id="PS00674">
    <property type="entry name" value="AAA"/>
    <property type="match status" value="1"/>
</dbReference>
<dbReference type="CDD" id="cd19501">
    <property type="entry name" value="RecA-like_FtsH"/>
    <property type="match status" value="1"/>
</dbReference>
<keyword evidence="20" id="KW-1185">Reference proteome</keyword>
<comment type="similarity">
    <text evidence="15">Belongs to the AAA ATPase family.</text>
</comment>
<keyword evidence="6 14" id="KW-0547">Nucleotide-binding</keyword>
<comment type="subcellular location">
    <subcellularLocation>
        <location evidence="14">Cell membrane</location>
        <topology evidence="14">Multi-pass membrane protein</topology>
        <orientation evidence="14">Cytoplasmic side</orientation>
    </subcellularLocation>
    <subcellularLocation>
        <location evidence="1">Membrane</location>
    </subcellularLocation>
</comment>
<keyword evidence="5 14" id="KW-0479">Metal-binding</keyword>
<dbReference type="GO" id="GO:0006508">
    <property type="term" value="P:proteolysis"/>
    <property type="evidence" value="ECO:0007669"/>
    <property type="project" value="UniProtKB-KW"/>
</dbReference>
<keyword evidence="19" id="KW-0131">Cell cycle</keyword>
<evidence type="ECO:0000256" key="1">
    <source>
        <dbReference type="ARBA" id="ARBA00004370"/>
    </source>
</evidence>
<evidence type="ECO:0000256" key="5">
    <source>
        <dbReference type="ARBA" id="ARBA00022723"/>
    </source>
</evidence>
<dbReference type="InterPro" id="IPR005936">
    <property type="entry name" value="FtsH"/>
</dbReference>
<comment type="cofactor">
    <cofactor evidence="14">
        <name>Zn(2+)</name>
        <dbReference type="ChEBI" id="CHEBI:29105"/>
    </cofactor>
    <text evidence="14">Binds 1 zinc ion per subunit.</text>
</comment>
<feature type="domain" description="AAA+ ATPase" evidence="18">
    <location>
        <begin position="283"/>
        <end position="423"/>
    </location>
</feature>
<proteinExistence type="inferred from homology"/>
<feature type="compositionally biased region" description="Basic and acidic residues" evidence="17">
    <location>
        <begin position="15"/>
        <end position="35"/>
    </location>
</feature>
<keyword evidence="8 14" id="KW-0862">Zinc</keyword>
<gene>
    <name evidence="14" type="primary">ftsH</name>
    <name evidence="19" type="ORF">SAMN02745716_0089</name>
</gene>
<feature type="binding site" evidence="14">
    <location>
        <position position="513"/>
    </location>
    <ligand>
        <name>Zn(2+)</name>
        <dbReference type="ChEBI" id="CHEBI:29105"/>
        <note>catalytic</note>
    </ligand>
</feature>
<evidence type="ECO:0000313" key="19">
    <source>
        <dbReference type="EMBL" id="SEH10242.1"/>
    </source>
</evidence>
<dbReference type="STRING" id="29539.SAMN02745716_0089"/>
<feature type="active site" evidence="14">
    <location>
        <position position="514"/>
    </location>
</feature>
<sequence length="702" mass="76979">MRPVGRVALRYGGMSEDRSRTVDEPRAPEMAKVRGEPVAPPRAPDPRTPLPPGPREGPGWRVAPAPDGRGAGDRPDRPPMVPLPLGRFLLILAALLALNFALANALTAPAPRVRVPYSPFFLDQLERGNVAEISAQGESLKGELRRPATVRIDGEPVRVERFETTVPEFADRRQLFELLLRRKVVISARPPGERSLVETLVLGFGPTLLLVGFFLWLARRAAMQGPGGVLGQFGRARARRFDPSQQHVTFEDVAGIDEAKEELREIVDFLREPDKYRRLGARIPRGVLLAGPPGTGKTLLARAVAGEAGVPFFSISASEFIEAIVGVGASRVRDLFAQAKEAAPAIIFIDEIDAIGRSRSQVGTLGAHDEREQTLNQILTEMDGFDPAQGVIVLAATNRPEVLDPALLRPGRFDRRIYIQPPDSAGRRKILAVHTRSVPLADDVDLDELAQRTPGMVGADLANLVNEAALIAARRGRSAVTQADFEAALEKIVLGAERKMVLSEEDRRRVAYHEAGHALVAMLTPDADPLRKVSIIPRGRALGITFAAPEDDRFNYTRKELLAKIAVTLGGRAAEEVVFGDVSTGAEQDIEQVTELARRMVGRWGMSERVGLIAVLPRDGQGSFLPGQEPASEATREVLDEEVRRLVEERYQQVRSLLERERERLERLAEALLERETLDADEAHRVVGLEPRARERAVAPAT</sequence>
<dbReference type="PANTHER" id="PTHR23076:SF97">
    <property type="entry name" value="ATP-DEPENDENT ZINC METALLOPROTEASE YME1L1"/>
    <property type="match status" value="1"/>
</dbReference>
<keyword evidence="11 14" id="KW-0482">Metalloprotease</keyword>
<evidence type="ECO:0000259" key="18">
    <source>
        <dbReference type="SMART" id="SM00382"/>
    </source>
</evidence>
<dbReference type="NCBIfam" id="TIGR01241">
    <property type="entry name" value="FtsH_fam"/>
    <property type="match status" value="1"/>
</dbReference>
<evidence type="ECO:0000256" key="6">
    <source>
        <dbReference type="ARBA" id="ARBA00022741"/>
    </source>
</evidence>
<evidence type="ECO:0000313" key="20">
    <source>
        <dbReference type="Proteomes" id="UP000222056"/>
    </source>
</evidence>
<dbReference type="HAMAP" id="MF_01458">
    <property type="entry name" value="FtsH"/>
    <property type="match status" value="1"/>
</dbReference>
<evidence type="ECO:0000256" key="4">
    <source>
        <dbReference type="ARBA" id="ARBA00022692"/>
    </source>
</evidence>
<evidence type="ECO:0000256" key="8">
    <source>
        <dbReference type="ARBA" id="ARBA00022833"/>
    </source>
</evidence>
<evidence type="ECO:0000256" key="2">
    <source>
        <dbReference type="ARBA" id="ARBA00010044"/>
    </source>
</evidence>
<evidence type="ECO:0000256" key="11">
    <source>
        <dbReference type="ARBA" id="ARBA00023049"/>
    </source>
</evidence>
<dbReference type="InterPro" id="IPR027417">
    <property type="entry name" value="P-loop_NTPase"/>
</dbReference>
<keyword evidence="10 14" id="KW-1133">Transmembrane helix</keyword>
<dbReference type="GO" id="GO:0005524">
    <property type="term" value="F:ATP binding"/>
    <property type="evidence" value="ECO:0007669"/>
    <property type="project" value="UniProtKB-UniRule"/>
</dbReference>
<dbReference type="Gene3D" id="3.30.720.210">
    <property type="match status" value="1"/>
</dbReference>
<feature type="transmembrane region" description="Helical" evidence="14">
    <location>
        <begin position="85"/>
        <end position="106"/>
    </location>
</feature>
<dbReference type="GO" id="GO:0051301">
    <property type="term" value="P:cell division"/>
    <property type="evidence" value="ECO:0007669"/>
    <property type="project" value="UniProtKB-KW"/>
</dbReference>
<evidence type="ECO:0000256" key="16">
    <source>
        <dbReference type="SAM" id="Coils"/>
    </source>
</evidence>
<dbReference type="GO" id="GO:0016887">
    <property type="term" value="F:ATP hydrolysis activity"/>
    <property type="evidence" value="ECO:0007669"/>
    <property type="project" value="UniProtKB-UniRule"/>
</dbReference>
<dbReference type="GO" id="GO:0004176">
    <property type="term" value="F:ATP-dependent peptidase activity"/>
    <property type="evidence" value="ECO:0007669"/>
    <property type="project" value="InterPro"/>
</dbReference>
<protein>
    <recommendedName>
        <fullName evidence="14">ATP-dependent zinc metalloprotease FtsH</fullName>
        <ecNumber evidence="14">3.4.24.-</ecNumber>
    </recommendedName>
</protein>
<keyword evidence="14" id="KW-1003">Cell membrane</keyword>
<dbReference type="Gene3D" id="3.40.50.300">
    <property type="entry name" value="P-loop containing nucleotide triphosphate hydrolases"/>
    <property type="match status" value="1"/>
</dbReference>
<evidence type="ECO:0000256" key="13">
    <source>
        <dbReference type="ARBA" id="ARBA00061570"/>
    </source>
</evidence>
<keyword evidence="16" id="KW-0175">Coiled coil</keyword>
<name>A0A1H6FIJ3_THEAL</name>
<keyword evidence="7 14" id="KW-0378">Hydrolase</keyword>
<dbReference type="EMBL" id="FNWJ01000001">
    <property type="protein sequence ID" value="SEH10242.1"/>
    <property type="molecule type" value="Genomic_DNA"/>
</dbReference>
<dbReference type="GO" id="GO:0008270">
    <property type="term" value="F:zinc ion binding"/>
    <property type="evidence" value="ECO:0007669"/>
    <property type="project" value="UniProtKB-UniRule"/>
</dbReference>
<comment type="subunit">
    <text evidence="14">Homohexamer.</text>
</comment>
<dbReference type="InterPro" id="IPR003593">
    <property type="entry name" value="AAA+_ATPase"/>
</dbReference>
<evidence type="ECO:0000256" key="12">
    <source>
        <dbReference type="ARBA" id="ARBA00023136"/>
    </source>
</evidence>
<dbReference type="Gene3D" id="1.20.58.760">
    <property type="entry name" value="Peptidase M41"/>
    <property type="match status" value="1"/>
</dbReference>
<evidence type="ECO:0000256" key="7">
    <source>
        <dbReference type="ARBA" id="ARBA00022801"/>
    </source>
</evidence>
<dbReference type="Pfam" id="PF17862">
    <property type="entry name" value="AAA_lid_3"/>
    <property type="match status" value="1"/>
</dbReference>
<comment type="function">
    <text evidence="14">Acts as a processive, ATP-dependent zinc metallopeptidase for both cytoplasmic and membrane proteins. Plays a role in the quality control of integral membrane proteins.</text>
</comment>
<dbReference type="InterPro" id="IPR000642">
    <property type="entry name" value="Peptidase_M41"/>
</dbReference>
<evidence type="ECO:0000256" key="9">
    <source>
        <dbReference type="ARBA" id="ARBA00022840"/>
    </source>
</evidence>
<dbReference type="InterPro" id="IPR037219">
    <property type="entry name" value="Peptidase_M41-like"/>
</dbReference>
<feature type="binding site" evidence="14">
    <location>
        <position position="517"/>
    </location>
    <ligand>
        <name>Zn(2+)</name>
        <dbReference type="ChEBI" id="CHEBI:29105"/>
        <note>catalytic</note>
    </ligand>
</feature>
<evidence type="ECO:0000256" key="10">
    <source>
        <dbReference type="ARBA" id="ARBA00022989"/>
    </source>
</evidence>
<dbReference type="GO" id="GO:0030163">
    <property type="term" value="P:protein catabolic process"/>
    <property type="evidence" value="ECO:0007669"/>
    <property type="project" value="UniProtKB-UniRule"/>
</dbReference>
<dbReference type="FunFam" id="1.20.58.760:FF:000001">
    <property type="entry name" value="ATP-dependent zinc metalloprotease FtsH"/>
    <property type="match status" value="1"/>
</dbReference>
<keyword evidence="4 14" id="KW-0812">Transmembrane</keyword>
<accession>A0A1H6FIJ3</accession>
<reference evidence="20" key="1">
    <citation type="submission" date="2016-10" db="EMBL/GenBank/DDBJ databases">
        <authorList>
            <person name="Varghese N."/>
            <person name="Submissions S."/>
        </authorList>
    </citation>
    <scope>NUCLEOTIDE SEQUENCE [LARGE SCALE GENOMIC DNA]</scope>
    <source>
        <strain evidence="20">ATCC 35263</strain>
    </source>
</reference>
<dbReference type="PANTHER" id="PTHR23076">
    <property type="entry name" value="METALLOPROTEASE M41 FTSH"/>
    <property type="match status" value="1"/>
</dbReference>
<keyword evidence="9 14" id="KW-0067">ATP-binding</keyword>
<dbReference type="SMART" id="SM00382">
    <property type="entry name" value="AAA"/>
    <property type="match status" value="1"/>
</dbReference>
<evidence type="ECO:0000256" key="3">
    <source>
        <dbReference type="ARBA" id="ARBA00022670"/>
    </source>
</evidence>
<dbReference type="SUPFAM" id="SSF140990">
    <property type="entry name" value="FtsH protease domain-like"/>
    <property type="match status" value="1"/>
</dbReference>
<dbReference type="GO" id="GO:0004222">
    <property type="term" value="F:metalloendopeptidase activity"/>
    <property type="evidence" value="ECO:0007669"/>
    <property type="project" value="InterPro"/>
</dbReference>